<evidence type="ECO:0000256" key="1">
    <source>
        <dbReference type="SAM" id="MobiDB-lite"/>
    </source>
</evidence>
<comment type="caution">
    <text evidence="2">The sequence shown here is derived from an EMBL/GenBank/DDBJ whole genome shotgun (WGS) entry which is preliminary data.</text>
</comment>
<reference evidence="2 3" key="1">
    <citation type="journal article" name="Sci. Rep.">
        <title>Telomere-to-telomere assembled and centromere annotated genomes of the two main subspecies of the button mushroom Agaricus bisporus reveal especially polymorphic chromosome ends.</title>
        <authorList>
            <person name="Sonnenberg A.S.M."/>
            <person name="Sedaghat-Telgerd N."/>
            <person name="Lavrijssen B."/>
            <person name="Ohm R.A."/>
            <person name="Hendrickx P.M."/>
            <person name="Scholtmeijer K."/>
            <person name="Baars J.J.P."/>
            <person name="van Peer A."/>
        </authorList>
    </citation>
    <scope>NUCLEOTIDE SEQUENCE [LARGE SCALE GENOMIC DNA]</scope>
    <source>
        <strain evidence="2 3">H119_p4</strain>
    </source>
</reference>
<organism evidence="2 3">
    <name type="scientific">Agaricus bisporus var. burnettii</name>
    <dbReference type="NCBI Taxonomy" id="192524"/>
    <lineage>
        <taxon>Eukaryota</taxon>
        <taxon>Fungi</taxon>
        <taxon>Dikarya</taxon>
        <taxon>Basidiomycota</taxon>
        <taxon>Agaricomycotina</taxon>
        <taxon>Agaricomycetes</taxon>
        <taxon>Agaricomycetidae</taxon>
        <taxon>Agaricales</taxon>
        <taxon>Agaricineae</taxon>
        <taxon>Agaricaceae</taxon>
        <taxon>Agaricus</taxon>
    </lineage>
</organism>
<evidence type="ECO:0000313" key="2">
    <source>
        <dbReference type="EMBL" id="KAF7761022.1"/>
    </source>
</evidence>
<dbReference type="Proteomes" id="UP000629468">
    <property type="component" value="Unassembled WGS sequence"/>
</dbReference>
<evidence type="ECO:0000313" key="3">
    <source>
        <dbReference type="Proteomes" id="UP000629468"/>
    </source>
</evidence>
<dbReference type="AlphaFoldDB" id="A0A8H7EWL6"/>
<protein>
    <submittedName>
        <fullName evidence="2">Uncharacterized protein</fullName>
    </submittedName>
</protein>
<proteinExistence type="predicted"/>
<sequence>MRDRKQSQKKSRKLSRVWIALDEDPDLLANGISPNSDFQQPRDPGLSTLQRNTTEEENPKTKISKPTSRQREIFQGK</sequence>
<accession>A0A8H7EWL6</accession>
<gene>
    <name evidence="2" type="ORF">Agabi119p4_10431</name>
</gene>
<feature type="region of interest" description="Disordered" evidence="1">
    <location>
        <begin position="26"/>
        <end position="77"/>
    </location>
</feature>
<dbReference type="EMBL" id="JABXXO010000014">
    <property type="protein sequence ID" value="KAF7761022.1"/>
    <property type="molecule type" value="Genomic_DNA"/>
</dbReference>
<name>A0A8H7EWL6_AGABI</name>